<accession>A0A3B0V7C3</accession>
<dbReference type="GO" id="GO:0009318">
    <property type="term" value="C:exodeoxyribonuclease VII complex"/>
    <property type="evidence" value="ECO:0007669"/>
    <property type="project" value="InterPro"/>
</dbReference>
<dbReference type="GO" id="GO:0006308">
    <property type="term" value="P:DNA catabolic process"/>
    <property type="evidence" value="ECO:0007669"/>
    <property type="project" value="InterPro"/>
</dbReference>
<dbReference type="InterPro" id="IPR025824">
    <property type="entry name" value="OB-fold_nuc-bd_dom"/>
</dbReference>
<keyword evidence="1" id="KW-0963">Cytoplasm</keyword>
<evidence type="ECO:0000256" key="2">
    <source>
        <dbReference type="ARBA" id="ARBA00022722"/>
    </source>
</evidence>
<evidence type="ECO:0000259" key="6">
    <source>
        <dbReference type="Pfam" id="PF13742"/>
    </source>
</evidence>
<dbReference type="CDD" id="cd04489">
    <property type="entry name" value="ExoVII_LU_OBF"/>
    <property type="match status" value="1"/>
</dbReference>
<reference evidence="7" key="1">
    <citation type="submission" date="2018-06" db="EMBL/GenBank/DDBJ databases">
        <authorList>
            <person name="Zhirakovskaya E."/>
        </authorList>
    </citation>
    <scope>NUCLEOTIDE SEQUENCE</scope>
</reference>
<sequence length="475" mass="52846">MKSLRRAGQVPNPIMDSPRIFSVSELTASIRGLLETQFPFVSVAGEISNLRQPYSGHFYFTLKDDRAQIKAVLFKMQQRYLSDRPVDGQQVVCRGRLSVYEPRGDYQLIVDTLDFHGAGAMQLAFENLKKKLATEGLFAEDRKKPLPLMPDHITLVTSPNGAAVHDFIRVARSRCPQTKLAVYPVAVQGEQAAGEIAAAIVDINTQNAQLHTDLVVLCRGGGSLEDLWAFNEEKLARAVAASRLPIVSAVGHEIDFTIADFAADLRAPTPSAAAELILPDSRALAQQVDQLRGRLYRTMSARLERYASRTAMHRQQLGMMRRPLEQVLLKLDHSAGAMERAVRNRLAADQERLAQAAVRLRRQNPLVLLQLRGRQLIEQQRRLRHAAGIFLENRDKSLARIAGVLDAVSPLSTLARGYSIVRKAGDGGEIIIGYNQVEKNSRIEVILHRGYLECTVDKTGENRTRPGRKTGVNRE</sequence>
<dbReference type="Pfam" id="PF02601">
    <property type="entry name" value="Exonuc_VII_L"/>
    <property type="match status" value="1"/>
</dbReference>
<evidence type="ECO:0000256" key="4">
    <source>
        <dbReference type="ARBA" id="ARBA00022839"/>
    </source>
</evidence>
<keyword evidence="4" id="KW-0269">Exonuclease</keyword>
<name>A0A3B0V7C3_9ZZZZ</name>
<organism evidence="7">
    <name type="scientific">hydrothermal vent metagenome</name>
    <dbReference type="NCBI Taxonomy" id="652676"/>
    <lineage>
        <taxon>unclassified sequences</taxon>
        <taxon>metagenomes</taxon>
        <taxon>ecological metagenomes</taxon>
    </lineage>
</organism>
<dbReference type="NCBIfam" id="TIGR00237">
    <property type="entry name" value="xseA"/>
    <property type="match status" value="1"/>
</dbReference>
<proteinExistence type="inferred from homology"/>
<dbReference type="EMBL" id="UOEY01000001">
    <property type="protein sequence ID" value="VAW33947.1"/>
    <property type="molecule type" value="Genomic_DNA"/>
</dbReference>
<evidence type="ECO:0000256" key="1">
    <source>
        <dbReference type="ARBA" id="ARBA00022490"/>
    </source>
</evidence>
<dbReference type="PANTHER" id="PTHR30008">
    <property type="entry name" value="EXODEOXYRIBONUCLEASE 7 LARGE SUBUNIT"/>
    <property type="match status" value="1"/>
</dbReference>
<dbReference type="Pfam" id="PF13742">
    <property type="entry name" value="tRNA_anti_2"/>
    <property type="match status" value="1"/>
</dbReference>
<protein>
    <submittedName>
        <fullName evidence="7">Exodeoxyribonuclease VII large subunit</fullName>
        <ecNumber evidence="7">3.1.11.6</ecNumber>
    </submittedName>
</protein>
<dbReference type="EC" id="3.1.11.6" evidence="7"/>
<evidence type="ECO:0000259" key="5">
    <source>
        <dbReference type="Pfam" id="PF02601"/>
    </source>
</evidence>
<evidence type="ECO:0000313" key="7">
    <source>
        <dbReference type="EMBL" id="VAW33947.1"/>
    </source>
</evidence>
<keyword evidence="3 7" id="KW-0378">Hydrolase</keyword>
<dbReference type="InterPro" id="IPR003753">
    <property type="entry name" value="Exonuc_VII_L"/>
</dbReference>
<feature type="domain" description="OB-fold nucleic acid binding" evidence="6">
    <location>
        <begin position="21"/>
        <end position="113"/>
    </location>
</feature>
<keyword evidence="2" id="KW-0540">Nuclease</keyword>
<dbReference type="PANTHER" id="PTHR30008:SF0">
    <property type="entry name" value="EXODEOXYRIBONUCLEASE 7 LARGE SUBUNIT"/>
    <property type="match status" value="1"/>
</dbReference>
<dbReference type="GO" id="GO:0008855">
    <property type="term" value="F:exodeoxyribonuclease VII activity"/>
    <property type="evidence" value="ECO:0007669"/>
    <property type="project" value="UniProtKB-EC"/>
</dbReference>
<feature type="domain" description="Exonuclease VII large subunit C-terminal" evidence="5">
    <location>
        <begin position="137"/>
        <end position="455"/>
    </location>
</feature>
<dbReference type="AlphaFoldDB" id="A0A3B0V7C3"/>
<evidence type="ECO:0000256" key="3">
    <source>
        <dbReference type="ARBA" id="ARBA00022801"/>
    </source>
</evidence>
<dbReference type="GO" id="GO:0003676">
    <property type="term" value="F:nucleic acid binding"/>
    <property type="evidence" value="ECO:0007669"/>
    <property type="project" value="InterPro"/>
</dbReference>
<dbReference type="InterPro" id="IPR020579">
    <property type="entry name" value="Exonuc_VII_lsu_C"/>
</dbReference>
<dbReference type="HAMAP" id="MF_00378">
    <property type="entry name" value="Exonuc_7_L"/>
    <property type="match status" value="1"/>
</dbReference>
<gene>
    <name evidence="7" type="ORF">MNBD_DELTA04-1393</name>
</gene>